<comment type="caution">
    <text evidence="2">The sequence shown here is derived from an EMBL/GenBank/DDBJ whole genome shotgun (WGS) entry which is preliminary data.</text>
</comment>
<name>A0A919B9R6_STRFL</name>
<organism evidence="2 3">
    <name type="scientific">Streptomyces filamentosus</name>
    <name type="common">Streptomyces roseosporus</name>
    <dbReference type="NCBI Taxonomy" id="67294"/>
    <lineage>
        <taxon>Bacteria</taxon>
        <taxon>Bacillati</taxon>
        <taxon>Actinomycetota</taxon>
        <taxon>Actinomycetes</taxon>
        <taxon>Kitasatosporales</taxon>
        <taxon>Streptomycetaceae</taxon>
        <taxon>Streptomyces</taxon>
    </lineage>
</organism>
<evidence type="ECO:0000313" key="2">
    <source>
        <dbReference type="EMBL" id="GHF77506.1"/>
    </source>
</evidence>
<reference evidence="2" key="2">
    <citation type="submission" date="2020-09" db="EMBL/GenBank/DDBJ databases">
        <authorList>
            <person name="Sun Q."/>
            <person name="Ohkuma M."/>
        </authorList>
    </citation>
    <scope>NUCLEOTIDE SEQUENCE</scope>
    <source>
        <strain evidence="2">JCM 4122</strain>
    </source>
</reference>
<proteinExistence type="predicted"/>
<dbReference type="EMBL" id="BNBE01000001">
    <property type="protein sequence ID" value="GHF77506.1"/>
    <property type="molecule type" value="Genomic_DNA"/>
</dbReference>
<reference evidence="2" key="1">
    <citation type="journal article" date="2014" name="Int. J. Syst. Evol. Microbiol.">
        <title>Complete genome sequence of Corynebacterium casei LMG S-19264T (=DSM 44701T), isolated from a smear-ripened cheese.</title>
        <authorList>
            <consortium name="US DOE Joint Genome Institute (JGI-PGF)"/>
            <person name="Walter F."/>
            <person name="Albersmeier A."/>
            <person name="Kalinowski J."/>
            <person name="Ruckert C."/>
        </authorList>
    </citation>
    <scope>NUCLEOTIDE SEQUENCE</scope>
    <source>
        <strain evidence="2">JCM 4122</strain>
    </source>
</reference>
<accession>A0A919B9R6</accession>
<evidence type="ECO:0000256" key="1">
    <source>
        <dbReference type="SAM" id="MobiDB-lite"/>
    </source>
</evidence>
<evidence type="ECO:0000313" key="3">
    <source>
        <dbReference type="Proteomes" id="UP000632849"/>
    </source>
</evidence>
<dbReference type="Proteomes" id="UP000632849">
    <property type="component" value="Unassembled WGS sequence"/>
</dbReference>
<protein>
    <submittedName>
        <fullName evidence="2">Uncharacterized protein</fullName>
    </submittedName>
</protein>
<keyword evidence="3" id="KW-1185">Reference proteome</keyword>
<dbReference type="AlphaFoldDB" id="A0A919B9R6"/>
<sequence length="82" mass="9357">MHFKVFTETFDANVRCRFLARLADHVDEIELHFLPSYSAELKPGELVNADLKRSLPPHTESGTSPNSPPRLEAPHVRYVLDE</sequence>
<feature type="region of interest" description="Disordered" evidence="1">
    <location>
        <begin position="51"/>
        <end position="74"/>
    </location>
</feature>
<gene>
    <name evidence="2" type="ORF">GCM10017667_01000</name>
</gene>